<gene>
    <name evidence="2" type="ORF">Vbra_8240</name>
</gene>
<keyword evidence="3" id="KW-1185">Reference proteome</keyword>
<proteinExistence type="predicted"/>
<name>A0A0G4ETM3_VITBC</name>
<evidence type="ECO:0000256" key="1">
    <source>
        <dbReference type="SAM" id="MobiDB-lite"/>
    </source>
</evidence>
<feature type="region of interest" description="Disordered" evidence="1">
    <location>
        <begin position="1"/>
        <end position="24"/>
    </location>
</feature>
<protein>
    <recommendedName>
        <fullName evidence="4">PARP catalytic domain-containing protein</fullName>
    </recommendedName>
</protein>
<reference evidence="2 3" key="1">
    <citation type="submission" date="2014-11" db="EMBL/GenBank/DDBJ databases">
        <authorList>
            <person name="Zhu J."/>
            <person name="Qi W."/>
            <person name="Song R."/>
        </authorList>
    </citation>
    <scope>NUCLEOTIDE SEQUENCE [LARGE SCALE GENOMIC DNA]</scope>
</reference>
<dbReference type="Gene3D" id="3.90.175.10">
    <property type="entry name" value="Diphtheria Toxin, domain 1"/>
    <property type="match status" value="1"/>
</dbReference>
<feature type="compositionally biased region" description="Polar residues" evidence="1">
    <location>
        <begin position="8"/>
        <end position="24"/>
    </location>
</feature>
<dbReference type="AlphaFoldDB" id="A0A0G4ETM3"/>
<evidence type="ECO:0008006" key="4">
    <source>
        <dbReference type="Google" id="ProtNLM"/>
    </source>
</evidence>
<evidence type="ECO:0000313" key="3">
    <source>
        <dbReference type="Proteomes" id="UP000041254"/>
    </source>
</evidence>
<dbReference type="Proteomes" id="UP000041254">
    <property type="component" value="Unassembled WGS sequence"/>
</dbReference>
<organism evidence="2 3">
    <name type="scientific">Vitrella brassicaformis (strain CCMP3155)</name>
    <dbReference type="NCBI Taxonomy" id="1169540"/>
    <lineage>
        <taxon>Eukaryota</taxon>
        <taxon>Sar</taxon>
        <taxon>Alveolata</taxon>
        <taxon>Colpodellida</taxon>
        <taxon>Vitrellaceae</taxon>
        <taxon>Vitrella</taxon>
    </lineage>
</organism>
<accession>A0A0G4ETM3</accession>
<dbReference type="InParanoid" id="A0A0G4ETM3"/>
<sequence>MADGFISRDSNQPLDQQSQHSWPNTMTGQVLDQLSEQWWSEGCNTMSIAPSKSRLTNERPPNKIHKTPTRSHREDPPSVVWSRSSVNSAVNITGDERLSDIPDDDDCSISTLSTCATTEEMPQQTEAGHTMCVVNDQSCVSPCDVCDGTGTSQSHRRVLHGTDKASADRIRAVGFNPSCAADDDLQWRGVGIYVTNDMRKATRFAKLKSRKTGSPAIVVTLIVDLGKLMIASDCAGQNVRVYMAPAKGCAGEEEVLLLSNDQVISIEGEQYEECMYASWDGSPNAQCSAVV</sequence>
<dbReference type="VEuPathDB" id="CryptoDB:Vbra_8240"/>
<dbReference type="EMBL" id="CDMY01000314">
    <property type="protein sequence ID" value="CEM01961.1"/>
    <property type="molecule type" value="Genomic_DNA"/>
</dbReference>
<evidence type="ECO:0000313" key="2">
    <source>
        <dbReference type="EMBL" id="CEM01961.1"/>
    </source>
</evidence>
<feature type="region of interest" description="Disordered" evidence="1">
    <location>
        <begin position="47"/>
        <end position="81"/>
    </location>
</feature>
<dbReference type="SUPFAM" id="SSF56399">
    <property type="entry name" value="ADP-ribosylation"/>
    <property type="match status" value="1"/>
</dbReference>